<evidence type="ECO:0000259" key="1">
    <source>
        <dbReference type="Pfam" id="PF22479"/>
    </source>
</evidence>
<accession>A0A1Q6RAC2</accession>
<sequence length="110" mass="12234">MSYYEIPLTTTPFDQKTFKLTLDGERNINILLKLRYYDLYELWVADVCDNSTGEELITGMPLVPGIDLLGQYAYLNIGSAQIVAVGPTAQEQPDNETLGSAWVLLWGDGS</sequence>
<dbReference type="Proteomes" id="UP000186777">
    <property type="component" value="Unassembled WGS sequence"/>
</dbReference>
<dbReference type="RefSeq" id="WP_303679029.1">
    <property type="nucleotide sequence ID" value="NZ_CAUDAV010000004.1"/>
</dbReference>
<dbReference type="EMBL" id="MNTG01000001">
    <property type="protein sequence ID" value="OLA39327.1"/>
    <property type="molecule type" value="Genomic_DNA"/>
</dbReference>
<dbReference type="STRING" id="626940.BHW43_00055"/>
<evidence type="ECO:0000313" key="2">
    <source>
        <dbReference type="EMBL" id="OLA39327.1"/>
    </source>
</evidence>
<dbReference type="Pfam" id="PF22479">
    <property type="entry name" value="Pam3_gp18"/>
    <property type="match status" value="1"/>
</dbReference>
<proteinExistence type="predicted"/>
<comment type="caution">
    <text evidence="2">The sequence shown here is derived from an EMBL/GenBank/DDBJ whole genome shotgun (WGS) entry which is preliminary data.</text>
</comment>
<evidence type="ECO:0000313" key="3">
    <source>
        <dbReference type="Proteomes" id="UP000186777"/>
    </source>
</evidence>
<feature type="domain" description="Cyanophage baseplate Pam3 plug gp18" evidence="1">
    <location>
        <begin position="3"/>
        <end position="108"/>
    </location>
</feature>
<dbReference type="AlphaFoldDB" id="A0A1Q6RAC2"/>
<dbReference type="InterPro" id="IPR054252">
    <property type="entry name" value="Pam3_gp18"/>
</dbReference>
<gene>
    <name evidence="2" type="ORF">BHW43_00055</name>
</gene>
<organism evidence="2 3">
    <name type="scientific">Phascolarctobacterium succinatutens</name>
    <dbReference type="NCBI Taxonomy" id="626940"/>
    <lineage>
        <taxon>Bacteria</taxon>
        <taxon>Bacillati</taxon>
        <taxon>Bacillota</taxon>
        <taxon>Negativicutes</taxon>
        <taxon>Acidaminococcales</taxon>
        <taxon>Acidaminococcaceae</taxon>
        <taxon>Phascolarctobacterium</taxon>
    </lineage>
</organism>
<name>A0A1Q6RAC2_9FIRM</name>
<reference evidence="2 3" key="1">
    <citation type="journal article" date="2016" name="Nat. Biotechnol.">
        <title>Measurement of bacterial replication rates in microbial communities.</title>
        <authorList>
            <person name="Brown C.T."/>
            <person name="Olm M.R."/>
            <person name="Thomas B.C."/>
            <person name="Banfield J.F."/>
        </authorList>
    </citation>
    <scope>NUCLEOTIDE SEQUENCE [LARGE SCALE GENOMIC DNA]</scope>
    <source>
        <strain evidence="2">46_33</strain>
    </source>
</reference>
<protein>
    <recommendedName>
        <fullName evidence="1">Cyanophage baseplate Pam3 plug gp18 domain-containing protein</fullName>
    </recommendedName>
</protein>